<evidence type="ECO:0000259" key="2">
    <source>
        <dbReference type="Pfam" id="PF08458"/>
    </source>
</evidence>
<evidence type="ECO:0000259" key="1">
    <source>
        <dbReference type="Pfam" id="PF05703"/>
    </source>
</evidence>
<proteinExistence type="predicted"/>
<reference evidence="3 4" key="1">
    <citation type="submission" date="2023-12" db="EMBL/GenBank/DDBJ databases">
        <title>A high-quality genome assembly for Dillenia turbinata (Dilleniales).</title>
        <authorList>
            <person name="Chanderbali A."/>
        </authorList>
    </citation>
    <scope>NUCLEOTIDE SEQUENCE [LARGE SCALE GENOMIC DNA]</scope>
    <source>
        <strain evidence="3">LSX21</strain>
        <tissue evidence="3">Leaf</tissue>
    </source>
</reference>
<dbReference type="GO" id="GO:0009734">
    <property type="term" value="P:auxin-activated signaling pathway"/>
    <property type="evidence" value="ECO:0007669"/>
    <property type="project" value="TreeGrafter"/>
</dbReference>
<feature type="domain" description="Pleckstrin-like plant" evidence="2">
    <location>
        <begin position="133"/>
        <end position="222"/>
    </location>
</feature>
<dbReference type="InterPro" id="IPR040269">
    <property type="entry name" value="VAB"/>
</dbReference>
<accession>A0AAN8ZG36</accession>
<sequence length="229" mass="24413">MLLSVAQLAAAVAGFASSSTLDNTQTSQQITYRYQMVWDHNMNIVVASAAALVVAVCAEAAESAGAHLTLVVSAMNSGLAAQTSADMVALTATAATSSRGAAVLKSRALTDTYNPHAQNQELIKLKAQILVSTPSAGKKEYKFVSLYVKNNKLILICGKKYIGGVFSRSKEYKVTNVKEINKDAQGRCLVSLRTNWGDIKLLFEDPKQSTARLSTISNLLEMPLGHGGC</sequence>
<name>A0AAN8ZG36_9MAGN</name>
<dbReference type="Pfam" id="PF05703">
    <property type="entry name" value="Auxin_canalis"/>
    <property type="match status" value="1"/>
</dbReference>
<gene>
    <name evidence="3" type="ORF">RJ641_033482</name>
</gene>
<dbReference type="InterPro" id="IPR008546">
    <property type="entry name" value="VAN3-bd-like_auxin_canal"/>
</dbReference>
<feature type="domain" description="VAN3-binding protein-like auxin canalisation" evidence="1">
    <location>
        <begin position="3"/>
        <end position="114"/>
    </location>
</feature>
<dbReference type="PANTHER" id="PTHR31351">
    <property type="entry name" value="EXPRESSED PROTEIN"/>
    <property type="match status" value="1"/>
</dbReference>
<evidence type="ECO:0000313" key="3">
    <source>
        <dbReference type="EMBL" id="KAK6936452.1"/>
    </source>
</evidence>
<keyword evidence="4" id="KW-1185">Reference proteome</keyword>
<dbReference type="PANTHER" id="PTHR31351:SF30">
    <property type="entry name" value="VAN3-BINDING PROTEIN-LIKE"/>
    <property type="match status" value="1"/>
</dbReference>
<dbReference type="Proteomes" id="UP001370490">
    <property type="component" value="Unassembled WGS sequence"/>
</dbReference>
<organism evidence="3 4">
    <name type="scientific">Dillenia turbinata</name>
    <dbReference type="NCBI Taxonomy" id="194707"/>
    <lineage>
        <taxon>Eukaryota</taxon>
        <taxon>Viridiplantae</taxon>
        <taxon>Streptophyta</taxon>
        <taxon>Embryophyta</taxon>
        <taxon>Tracheophyta</taxon>
        <taxon>Spermatophyta</taxon>
        <taxon>Magnoliopsida</taxon>
        <taxon>eudicotyledons</taxon>
        <taxon>Gunneridae</taxon>
        <taxon>Pentapetalae</taxon>
        <taxon>Dilleniales</taxon>
        <taxon>Dilleniaceae</taxon>
        <taxon>Dillenia</taxon>
    </lineage>
</organism>
<dbReference type="EMBL" id="JBAMMX010000007">
    <property type="protein sequence ID" value="KAK6936452.1"/>
    <property type="molecule type" value="Genomic_DNA"/>
</dbReference>
<dbReference type="Pfam" id="PF08458">
    <property type="entry name" value="PH_2"/>
    <property type="match status" value="1"/>
</dbReference>
<evidence type="ECO:0000313" key="4">
    <source>
        <dbReference type="Proteomes" id="UP001370490"/>
    </source>
</evidence>
<comment type="caution">
    <text evidence="3">The sequence shown here is derived from an EMBL/GenBank/DDBJ whole genome shotgun (WGS) entry which is preliminary data.</text>
</comment>
<dbReference type="GO" id="GO:0010305">
    <property type="term" value="P:leaf vascular tissue pattern formation"/>
    <property type="evidence" value="ECO:0007669"/>
    <property type="project" value="TreeGrafter"/>
</dbReference>
<protein>
    <submittedName>
        <fullName evidence="3">VAN3-binding protein-like, auxin canalization domain</fullName>
    </submittedName>
</protein>
<dbReference type="InterPro" id="IPR013666">
    <property type="entry name" value="PH_pln"/>
</dbReference>
<dbReference type="GO" id="GO:0010087">
    <property type="term" value="P:phloem or xylem histogenesis"/>
    <property type="evidence" value="ECO:0007669"/>
    <property type="project" value="TreeGrafter"/>
</dbReference>
<dbReference type="AlphaFoldDB" id="A0AAN8ZG36"/>